<accession>A0A9D1CH40</accession>
<feature type="compositionally biased region" description="Basic and acidic residues" evidence="1">
    <location>
        <begin position="434"/>
        <end position="444"/>
    </location>
</feature>
<feature type="transmembrane region" description="Helical" evidence="2">
    <location>
        <begin position="342"/>
        <end position="368"/>
    </location>
</feature>
<dbReference type="EMBL" id="DVFO01000095">
    <property type="protein sequence ID" value="HIQ61686.1"/>
    <property type="molecule type" value="Genomic_DNA"/>
</dbReference>
<keyword evidence="2" id="KW-0472">Membrane</keyword>
<proteinExistence type="predicted"/>
<keyword evidence="2" id="KW-0812">Transmembrane</keyword>
<dbReference type="Proteomes" id="UP000886879">
    <property type="component" value="Unassembled WGS sequence"/>
</dbReference>
<protein>
    <submittedName>
        <fullName evidence="3">DUF1576 domain-containing protein</fullName>
    </submittedName>
</protein>
<feature type="transmembrane region" description="Helical" evidence="2">
    <location>
        <begin position="181"/>
        <end position="201"/>
    </location>
</feature>
<dbReference type="Pfam" id="PF07613">
    <property type="entry name" value="DUF1576"/>
    <property type="match status" value="2"/>
</dbReference>
<evidence type="ECO:0000313" key="4">
    <source>
        <dbReference type="Proteomes" id="UP000886879"/>
    </source>
</evidence>
<gene>
    <name evidence="3" type="ORF">IAD31_08870</name>
</gene>
<feature type="transmembrane region" description="Helical" evidence="2">
    <location>
        <begin position="92"/>
        <end position="117"/>
    </location>
</feature>
<feature type="transmembrane region" description="Helical" evidence="2">
    <location>
        <begin position="153"/>
        <end position="174"/>
    </location>
</feature>
<feature type="transmembrane region" description="Helical" evidence="2">
    <location>
        <begin position="317"/>
        <end position="335"/>
    </location>
</feature>
<feature type="transmembrane region" description="Helical" evidence="2">
    <location>
        <begin position="12"/>
        <end position="30"/>
    </location>
</feature>
<feature type="transmembrane region" description="Helical" evidence="2">
    <location>
        <begin position="262"/>
        <end position="288"/>
    </location>
</feature>
<comment type="caution">
    <text evidence="3">The sequence shown here is derived from an EMBL/GenBank/DDBJ whole genome shotgun (WGS) entry which is preliminary data.</text>
</comment>
<sequence length="444" mass="47504">MHLPHVPRRNAALLPAAAAFGLFLLLFGLLHPVELFSGMRTILLHEDVLITDYIQLSGIGPAFVNAGLVTLVTVAIFYLVGETPNGSTVVTISLMAGFSLFGKNILNIWPILFGTAVYASLKREPLSKYVNVAMLGTSLAPMVSFMGCDVHPLVGTLVGVLIGFLIAPVSEYAFRIQNGMNLYSTGFACGLVAMIFVPIFKALGLSPAPHLLWSMGNNVKLAILLSSLCLCLIAGGLILHPRAALAGYWKLLHTSGRAPSDYLRMFGHGPVLVNMGVNGLFAMGYLLLTGGDLNGPTLGGIFTIIGFSAYGKHLFNIAPVMIGVLLGSTFLHVSANHESLQLAALFGTTLAPFSGVFGWPFGVLAGVIHSAVVLQAGLPLEGMNLYNNGFSAGLVALVLYPVIISLFRHRRPTLRDEDLFETYEDDTPQPQEPCHPDSPRPRGR</sequence>
<evidence type="ECO:0000313" key="3">
    <source>
        <dbReference type="EMBL" id="HIQ61686.1"/>
    </source>
</evidence>
<keyword evidence="2" id="KW-1133">Transmembrane helix</keyword>
<feature type="transmembrane region" description="Helical" evidence="2">
    <location>
        <begin position="388"/>
        <end position="407"/>
    </location>
</feature>
<reference evidence="3" key="1">
    <citation type="submission" date="2020-10" db="EMBL/GenBank/DDBJ databases">
        <authorList>
            <person name="Gilroy R."/>
        </authorList>
    </citation>
    <scope>NUCLEOTIDE SEQUENCE</scope>
    <source>
        <strain evidence="3">ChiGjej2B2-12916</strain>
    </source>
</reference>
<feature type="region of interest" description="Disordered" evidence="1">
    <location>
        <begin position="421"/>
        <end position="444"/>
    </location>
</feature>
<dbReference type="AlphaFoldDB" id="A0A9D1CH40"/>
<feature type="transmembrane region" description="Helical" evidence="2">
    <location>
        <begin position="221"/>
        <end position="241"/>
    </location>
</feature>
<evidence type="ECO:0000256" key="2">
    <source>
        <dbReference type="SAM" id="Phobius"/>
    </source>
</evidence>
<name>A0A9D1CH40_9FIRM</name>
<dbReference type="InterPro" id="IPR011470">
    <property type="entry name" value="DUF1576"/>
</dbReference>
<evidence type="ECO:0000256" key="1">
    <source>
        <dbReference type="SAM" id="MobiDB-lite"/>
    </source>
</evidence>
<organism evidence="3 4">
    <name type="scientific">Candidatus Enterenecus faecium</name>
    <dbReference type="NCBI Taxonomy" id="2840780"/>
    <lineage>
        <taxon>Bacteria</taxon>
        <taxon>Bacillati</taxon>
        <taxon>Bacillota</taxon>
        <taxon>Clostridia</taxon>
        <taxon>Eubacteriales</taxon>
        <taxon>Candidatus Enterenecus</taxon>
    </lineage>
</organism>
<feature type="transmembrane region" description="Helical" evidence="2">
    <location>
        <begin position="62"/>
        <end position="80"/>
    </location>
</feature>
<reference evidence="3" key="2">
    <citation type="journal article" date="2021" name="PeerJ">
        <title>Extensive microbial diversity within the chicken gut microbiome revealed by metagenomics and culture.</title>
        <authorList>
            <person name="Gilroy R."/>
            <person name="Ravi A."/>
            <person name="Getino M."/>
            <person name="Pursley I."/>
            <person name="Horton D.L."/>
            <person name="Alikhan N.F."/>
            <person name="Baker D."/>
            <person name="Gharbi K."/>
            <person name="Hall N."/>
            <person name="Watson M."/>
            <person name="Adriaenssens E.M."/>
            <person name="Foster-Nyarko E."/>
            <person name="Jarju S."/>
            <person name="Secka A."/>
            <person name="Antonio M."/>
            <person name="Oren A."/>
            <person name="Chaudhuri R.R."/>
            <person name="La Ragione R."/>
            <person name="Hildebrand F."/>
            <person name="Pallen M.J."/>
        </authorList>
    </citation>
    <scope>NUCLEOTIDE SEQUENCE</scope>
    <source>
        <strain evidence="3">ChiGjej2B2-12916</strain>
    </source>
</reference>